<dbReference type="GO" id="GO:0003677">
    <property type="term" value="F:DNA binding"/>
    <property type="evidence" value="ECO:0007669"/>
    <property type="project" value="UniProtKB-UniRule"/>
</dbReference>
<keyword evidence="16" id="KW-1185">Reference proteome</keyword>
<dbReference type="HOGENOM" id="CLU_053084_0_1_0"/>
<evidence type="ECO:0000313" key="15">
    <source>
        <dbReference type="EMBL" id="EFQ24032.1"/>
    </source>
</evidence>
<dbReference type="NCBIfam" id="NF003519">
    <property type="entry name" value="PRK05182.2-5"/>
    <property type="match status" value="1"/>
</dbReference>
<evidence type="ECO:0000313" key="16">
    <source>
        <dbReference type="Proteomes" id="UP000005096"/>
    </source>
</evidence>
<dbReference type="InterPro" id="IPR036603">
    <property type="entry name" value="RBP11-like"/>
</dbReference>
<dbReference type="GO" id="GO:0003899">
    <property type="term" value="F:DNA-directed RNA polymerase activity"/>
    <property type="evidence" value="ECO:0007669"/>
    <property type="project" value="UniProtKB-UniRule"/>
</dbReference>
<reference evidence="15 16" key="1">
    <citation type="journal article" date="2010" name="Stand. Genomic Sci.">
        <title>Non-contiguous finished genome sequence of Aminomonas paucivorans type strain (GLU-3).</title>
        <authorList>
            <person name="Pitluck S."/>
            <person name="Yasawong M."/>
            <person name="Held B."/>
            <person name="Lapidus A."/>
            <person name="Nolan M."/>
            <person name="Copeland A."/>
            <person name="Lucas S."/>
            <person name="Del Rio T.G."/>
            <person name="Tice H."/>
            <person name="Cheng J.F."/>
            <person name="Chertkov O."/>
            <person name="Goodwin L."/>
            <person name="Tapia R."/>
            <person name="Han C."/>
            <person name="Liolios K."/>
            <person name="Ivanova N."/>
            <person name="Mavromatis K."/>
            <person name="Ovchinnikova G."/>
            <person name="Pati A."/>
            <person name="Chen A."/>
            <person name="Palaniappan K."/>
            <person name="Land M."/>
            <person name="Hauser L."/>
            <person name="Chang Y.J."/>
            <person name="Jeffries C.D."/>
            <person name="Pukall R."/>
            <person name="Spring S."/>
            <person name="Rohde M."/>
            <person name="Sikorski J."/>
            <person name="Goker M."/>
            <person name="Woyke T."/>
            <person name="Bristow J."/>
            <person name="Eisen J.A."/>
            <person name="Markowitz V."/>
            <person name="Hugenholtz P."/>
            <person name="Kyrpides N.C."/>
            <person name="Klenk H.P."/>
        </authorList>
    </citation>
    <scope>NUCLEOTIDE SEQUENCE [LARGE SCALE GENOMIC DNA]</scope>
    <source>
        <strain evidence="15 16">DSM 12260</strain>
    </source>
</reference>
<evidence type="ECO:0000256" key="1">
    <source>
        <dbReference type="ARBA" id="ARBA00007123"/>
    </source>
</evidence>
<dbReference type="GO" id="GO:0005737">
    <property type="term" value="C:cytoplasm"/>
    <property type="evidence" value="ECO:0007669"/>
    <property type="project" value="UniProtKB-ARBA"/>
</dbReference>
<keyword evidence="4 12" id="KW-0240">DNA-directed RNA polymerase</keyword>
<feature type="region of interest" description="Alpha N-terminal domain (alpha-NTD)" evidence="12">
    <location>
        <begin position="1"/>
        <end position="236"/>
    </location>
</feature>
<comment type="catalytic activity">
    <reaction evidence="10 12">
        <text>RNA(n) + a ribonucleoside 5'-triphosphate = RNA(n+1) + diphosphate</text>
        <dbReference type="Rhea" id="RHEA:21248"/>
        <dbReference type="Rhea" id="RHEA-COMP:14527"/>
        <dbReference type="Rhea" id="RHEA-COMP:17342"/>
        <dbReference type="ChEBI" id="CHEBI:33019"/>
        <dbReference type="ChEBI" id="CHEBI:61557"/>
        <dbReference type="ChEBI" id="CHEBI:140395"/>
        <dbReference type="EC" id="2.7.7.6"/>
    </reaction>
</comment>
<dbReference type="PaxDb" id="584708-Apau_1613"/>
<feature type="region of interest" description="Alpha C-terminal domain (alpha-CTD)" evidence="12">
    <location>
        <begin position="273"/>
        <end position="362"/>
    </location>
</feature>
<protein>
    <recommendedName>
        <fullName evidence="3 12">DNA-directed RNA polymerase subunit alpha</fullName>
        <shortName evidence="12">RNAP subunit alpha</shortName>
        <ecNumber evidence="2 12">2.7.7.6</ecNumber>
    </recommendedName>
    <alternativeName>
        <fullName evidence="9 12">RNA polymerase subunit alpha</fullName>
    </alternativeName>
    <alternativeName>
        <fullName evidence="8 12">Transcriptase subunit alpha</fullName>
    </alternativeName>
</protein>
<dbReference type="SUPFAM" id="SSF56553">
    <property type="entry name" value="Insert subdomain of RNA polymerase alpha subunit"/>
    <property type="match status" value="1"/>
</dbReference>
<dbReference type="AlphaFoldDB" id="E3CUL6"/>
<dbReference type="EMBL" id="CM001022">
    <property type="protein sequence ID" value="EFQ24032.1"/>
    <property type="molecule type" value="Genomic_DNA"/>
</dbReference>
<dbReference type="Proteomes" id="UP000005096">
    <property type="component" value="Chromosome"/>
</dbReference>
<evidence type="ECO:0000256" key="13">
    <source>
        <dbReference type="SAM" id="MobiDB-lite"/>
    </source>
</evidence>
<keyword evidence="5 12" id="KW-0808">Transferase</keyword>
<dbReference type="InterPro" id="IPR011260">
    <property type="entry name" value="RNAP_asu_C"/>
</dbReference>
<organism evidence="15 16">
    <name type="scientific">Aminomonas paucivorans DSM 12260</name>
    <dbReference type="NCBI Taxonomy" id="584708"/>
    <lineage>
        <taxon>Bacteria</taxon>
        <taxon>Thermotogati</taxon>
        <taxon>Synergistota</taxon>
        <taxon>Synergistia</taxon>
        <taxon>Synergistales</taxon>
        <taxon>Synergistaceae</taxon>
        <taxon>Aminomonas</taxon>
    </lineage>
</organism>
<evidence type="ECO:0000256" key="3">
    <source>
        <dbReference type="ARBA" id="ARBA00015972"/>
    </source>
</evidence>
<evidence type="ECO:0000256" key="6">
    <source>
        <dbReference type="ARBA" id="ARBA00022695"/>
    </source>
</evidence>
<dbReference type="HAMAP" id="MF_00059">
    <property type="entry name" value="RNApol_bact_RpoA"/>
    <property type="match status" value="1"/>
</dbReference>
<dbReference type="InterPro" id="IPR011773">
    <property type="entry name" value="DNA-dir_RpoA"/>
</dbReference>
<keyword evidence="7 12" id="KW-0804">Transcription</keyword>
<dbReference type="EC" id="2.7.7.6" evidence="2 12"/>
<dbReference type="NCBIfam" id="NF003513">
    <property type="entry name" value="PRK05182.1-2"/>
    <property type="match status" value="1"/>
</dbReference>
<dbReference type="SUPFAM" id="SSF47789">
    <property type="entry name" value="C-terminal domain of RNA polymerase alpha subunit"/>
    <property type="match status" value="1"/>
</dbReference>
<feature type="region of interest" description="Disordered" evidence="13">
    <location>
        <begin position="239"/>
        <end position="262"/>
    </location>
</feature>
<accession>E3CUL6</accession>
<dbReference type="eggNOG" id="COG0202">
    <property type="taxonomic scope" value="Bacteria"/>
</dbReference>
<dbReference type="SUPFAM" id="SSF55257">
    <property type="entry name" value="RBP11-like subunits of RNA polymerase"/>
    <property type="match status" value="1"/>
</dbReference>
<dbReference type="CDD" id="cd06928">
    <property type="entry name" value="RNAP_alpha_NTD"/>
    <property type="match status" value="1"/>
</dbReference>
<proteinExistence type="inferred from homology"/>
<sequence length="362" mass="39672">MLDNDGKGGGTLEHDRHEIIVEEITPSYGRIVLEPLERGYGITLGNALRRVLLSSIPGASISAVRIEGVLHEFSTVPGVREDVIELLVNLKHVPLRCYNAELKTLHLEVEGPKTVTAADIQPDADVEYVDPEAVICTLEAGHRISMDLYVEQGIGYAAIDRPRPAYLPVDALLIDAVFSPAKRVKYEVQDVRMGQRTDYDRLVLEVWTNGVVTPKEAVAKASAILEGYFRSLTNVLSSRPSQGGALPEDAISSEGEGVPAEGDPAEEPVRFFENALLARPVRDLELSVRSENCLLRGGVHVIGDLVGRAREDLLKIRNLGKISLKEIEEKLEKFGLSLGGEPLSDLGETEDDLPETKEEETR</sequence>
<gene>
    <name evidence="12" type="primary">rpoA</name>
    <name evidence="15" type="ORF">Apau_1613</name>
</gene>
<evidence type="ECO:0000256" key="5">
    <source>
        <dbReference type="ARBA" id="ARBA00022679"/>
    </source>
</evidence>
<dbReference type="Pfam" id="PF01193">
    <property type="entry name" value="RNA_pol_L"/>
    <property type="match status" value="1"/>
</dbReference>
<feature type="domain" description="DNA-directed RNA polymerase RpoA/D/Rpb3-type" evidence="14">
    <location>
        <begin position="28"/>
        <end position="235"/>
    </location>
</feature>
<dbReference type="InterPro" id="IPR011262">
    <property type="entry name" value="DNA-dir_RNA_pol_insert"/>
</dbReference>
<evidence type="ECO:0000256" key="10">
    <source>
        <dbReference type="ARBA" id="ARBA00048552"/>
    </source>
</evidence>
<dbReference type="Gene3D" id="1.10.150.20">
    <property type="entry name" value="5' to 3' exonuclease, C-terminal subdomain"/>
    <property type="match status" value="1"/>
</dbReference>
<comment type="subunit">
    <text evidence="11 12">Homodimer. The RNAP catalytic core consists of 2 alpha, 1 beta, 1 beta' and 1 omega subunit. When a sigma factor is associated with the core the holoenzyme is formed, which can initiate transcription.</text>
</comment>
<evidence type="ECO:0000256" key="8">
    <source>
        <dbReference type="ARBA" id="ARBA00032524"/>
    </source>
</evidence>
<dbReference type="GO" id="GO:0006351">
    <property type="term" value="P:DNA-templated transcription"/>
    <property type="evidence" value="ECO:0007669"/>
    <property type="project" value="UniProtKB-UniRule"/>
</dbReference>
<dbReference type="Pfam" id="PF03118">
    <property type="entry name" value="RNA_pol_A_CTD"/>
    <property type="match status" value="1"/>
</dbReference>
<evidence type="ECO:0000256" key="11">
    <source>
        <dbReference type="ARBA" id="ARBA00066029"/>
    </source>
</evidence>
<evidence type="ECO:0000256" key="7">
    <source>
        <dbReference type="ARBA" id="ARBA00023163"/>
    </source>
</evidence>
<dbReference type="SMART" id="SM00662">
    <property type="entry name" value="RPOLD"/>
    <property type="match status" value="1"/>
</dbReference>
<name>E3CUL6_9BACT</name>
<comment type="domain">
    <text evidence="12">The N-terminal domain is essential for RNAP assembly and basal transcription, whereas the C-terminal domain is involved in interaction with transcriptional regulators and with upstream promoter elements.</text>
</comment>
<dbReference type="InterPro" id="IPR036643">
    <property type="entry name" value="RNApol_insert_sf"/>
</dbReference>
<dbReference type="STRING" id="584708.Apau_1613"/>
<dbReference type="FunFam" id="2.170.120.12:FF:000001">
    <property type="entry name" value="DNA-directed RNA polymerase subunit alpha"/>
    <property type="match status" value="1"/>
</dbReference>
<dbReference type="Gene3D" id="2.170.120.12">
    <property type="entry name" value="DNA-directed RNA polymerase, insert domain"/>
    <property type="match status" value="1"/>
</dbReference>
<evidence type="ECO:0000259" key="14">
    <source>
        <dbReference type="SMART" id="SM00662"/>
    </source>
</evidence>
<comment type="similarity">
    <text evidence="1 12">Belongs to the RNA polymerase alpha chain family.</text>
</comment>
<dbReference type="NCBIfam" id="TIGR02027">
    <property type="entry name" value="rpoA"/>
    <property type="match status" value="1"/>
</dbReference>
<dbReference type="InterPro" id="IPR011263">
    <property type="entry name" value="DNA-dir_RNA_pol_RpoA/D/Rpb3"/>
</dbReference>
<dbReference type="Gene3D" id="3.30.1360.10">
    <property type="entry name" value="RNA polymerase, RBP11-like subunit"/>
    <property type="match status" value="1"/>
</dbReference>
<evidence type="ECO:0000256" key="4">
    <source>
        <dbReference type="ARBA" id="ARBA00022478"/>
    </source>
</evidence>
<comment type="function">
    <text evidence="12">DNA-dependent RNA polymerase catalyzes the transcription of DNA into RNA using the four ribonucleoside triphosphates as substrates.</text>
</comment>
<dbReference type="Pfam" id="PF01000">
    <property type="entry name" value="RNA_pol_A_bac"/>
    <property type="match status" value="1"/>
</dbReference>
<keyword evidence="6 12" id="KW-0548">Nucleotidyltransferase</keyword>
<dbReference type="GO" id="GO:0046983">
    <property type="term" value="F:protein dimerization activity"/>
    <property type="evidence" value="ECO:0007669"/>
    <property type="project" value="InterPro"/>
</dbReference>
<evidence type="ECO:0000256" key="12">
    <source>
        <dbReference type="HAMAP-Rule" id="MF_00059"/>
    </source>
</evidence>
<dbReference type="GO" id="GO:0000428">
    <property type="term" value="C:DNA-directed RNA polymerase complex"/>
    <property type="evidence" value="ECO:0007669"/>
    <property type="project" value="UniProtKB-KW"/>
</dbReference>
<evidence type="ECO:0000256" key="9">
    <source>
        <dbReference type="ARBA" id="ARBA00033070"/>
    </source>
</evidence>
<feature type="region of interest" description="Disordered" evidence="13">
    <location>
        <begin position="337"/>
        <end position="362"/>
    </location>
</feature>
<evidence type="ECO:0000256" key="2">
    <source>
        <dbReference type="ARBA" id="ARBA00012418"/>
    </source>
</evidence>